<comment type="catalytic activity">
    <reaction evidence="12">
        <text>GTP + H2O = GDP + phosphate + H(+)</text>
        <dbReference type="Rhea" id="RHEA:19669"/>
        <dbReference type="ChEBI" id="CHEBI:15377"/>
        <dbReference type="ChEBI" id="CHEBI:15378"/>
        <dbReference type="ChEBI" id="CHEBI:37565"/>
        <dbReference type="ChEBI" id="CHEBI:43474"/>
        <dbReference type="ChEBI" id="CHEBI:58189"/>
        <dbReference type="EC" id="3.6.5.5"/>
    </reaction>
</comment>
<keyword evidence="8" id="KW-0446">Lipid-binding</keyword>
<dbReference type="GO" id="GO:0006897">
    <property type="term" value="P:endocytosis"/>
    <property type="evidence" value="ECO:0007669"/>
    <property type="project" value="TreeGrafter"/>
</dbReference>
<dbReference type="PANTHER" id="PTHR11566:SF21">
    <property type="entry name" value="DYNAMIN RELATED PROTEIN 1, ISOFORM A"/>
    <property type="match status" value="1"/>
</dbReference>
<dbReference type="CDD" id="cd08771">
    <property type="entry name" value="DLP_1"/>
    <property type="match status" value="1"/>
</dbReference>
<protein>
    <recommendedName>
        <fullName evidence="3">dynamin GTPase</fullName>
        <ecNumber evidence="3">3.6.5.5</ecNumber>
    </recommendedName>
</protein>
<dbReference type="GO" id="GO:0000266">
    <property type="term" value="P:mitochondrial fission"/>
    <property type="evidence" value="ECO:0007669"/>
    <property type="project" value="TreeGrafter"/>
</dbReference>
<dbReference type="GO" id="GO:0003924">
    <property type="term" value="F:GTPase activity"/>
    <property type="evidence" value="ECO:0007669"/>
    <property type="project" value="InterPro"/>
</dbReference>
<dbReference type="InterPro" id="IPR003130">
    <property type="entry name" value="GED"/>
</dbReference>
<dbReference type="InterPro" id="IPR022812">
    <property type="entry name" value="Dynamin"/>
</dbReference>
<evidence type="ECO:0000256" key="7">
    <source>
        <dbReference type="ARBA" id="ARBA00022801"/>
    </source>
</evidence>
<keyword evidence="4" id="KW-0963">Cytoplasm</keyword>
<dbReference type="InterPro" id="IPR020850">
    <property type="entry name" value="GED_dom"/>
</dbReference>
<evidence type="ECO:0000256" key="4">
    <source>
        <dbReference type="ARBA" id="ARBA00022490"/>
    </source>
</evidence>
<evidence type="ECO:0000256" key="6">
    <source>
        <dbReference type="ARBA" id="ARBA00022787"/>
    </source>
</evidence>
<keyword evidence="7" id="KW-0378">Hydrolase</keyword>
<evidence type="ECO:0000256" key="8">
    <source>
        <dbReference type="ARBA" id="ARBA00023121"/>
    </source>
</evidence>
<evidence type="ECO:0000259" key="15">
    <source>
        <dbReference type="PROSITE" id="PS51388"/>
    </source>
</evidence>
<evidence type="ECO:0000256" key="11">
    <source>
        <dbReference type="ARBA" id="ARBA00023136"/>
    </source>
</evidence>
<dbReference type="Pfam" id="PF00350">
    <property type="entry name" value="Dynamin_N"/>
    <property type="match status" value="1"/>
</dbReference>
<dbReference type="SMART" id="SM00302">
    <property type="entry name" value="GED"/>
    <property type="match status" value="1"/>
</dbReference>
<evidence type="ECO:0000313" key="18">
    <source>
        <dbReference type="Proteomes" id="UP000789390"/>
    </source>
</evidence>
<dbReference type="OrthoDB" id="5061070at2759"/>
<evidence type="ECO:0000259" key="16">
    <source>
        <dbReference type="PROSITE" id="PS51718"/>
    </source>
</evidence>
<keyword evidence="5 13" id="KW-0547">Nucleotide-binding</keyword>
<dbReference type="InterPro" id="IPR030381">
    <property type="entry name" value="G_DYNAMIN_dom"/>
</dbReference>
<keyword evidence="9" id="KW-0496">Mitochondrion</keyword>
<dbReference type="PROSITE" id="PS51388">
    <property type="entry name" value="GED"/>
    <property type="match status" value="1"/>
</dbReference>
<dbReference type="PANTHER" id="PTHR11566">
    <property type="entry name" value="DYNAMIN"/>
    <property type="match status" value="1"/>
</dbReference>
<evidence type="ECO:0000256" key="9">
    <source>
        <dbReference type="ARBA" id="ARBA00023128"/>
    </source>
</evidence>
<dbReference type="Gene3D" id="3.40.50.300">
    <property type="entry name" value="P-loop containing nucleotide triphosphate hydrolases"/>
    <property type="match status" value="1"/>
</dbReference>
<evidence type="ECO:0000256" key="2">
    <source>
        <dbReference type="ARBA" id="ARBA00004514"/>
    </source>
</evidence>
<dbReference type="GO" id="GO:0008289">
    <property type="term" value="F:lipid binding"/>
    <property type="evidence" value="ECO:0007669"/>
    <property type="project" value="UniProtKB-KW"/>
</dbReference>
<dbReference type="FunFam" id="3.40.50.300:FF:000172">
    <property type="entry name" value="Dynamin-1-like protein isoform 1"/>
    <property type="match status" value="1"/>
</dbReference>
<dbReference type="EMBL" id="CAKKLH010000315">
    <property type="protein sequence ID" value="CAH0111700.1"/>
    <property type="molecule type" value="Genomic_DNA"/>
</dbReference>
<name>A0A8J2S074_9CRUS</name>
<accession>A0A8J2S074</accession>
<dbReference type="SMART" id="SM00053">
    <property type="entry name" value="DYNc"/>
    <property type="match status" value="1"/>
</dbReference>
<evidence type="ECO:0000256" key="1">
    <source>
        <dbReference type="ARBA" id="ARBA00004294"/>
    </source>
</evidence>
<gene>
    <name evidence="17" type="ORF">DGAL_LOCUS15351</name>
</gene>
<dbReference type="GO" id="GO:0005829">
    <property type="term" value="C:cytosol"/>
    <property type="evidence" value="ECO:0007669"/>
    <property type="project" value="UniProtKB-SubCell"/>
</dbReference>
<dbReference type="GO" id="GO:0005874">
    <property type="term" value="C:microtubule"/>
    <property type="evidence" value="ECO:0007669"/>
    <property type="project" value="TreeGrafter"/>
</dbReference>
<keyword evidence="6" id="KW-1000">Mitochondrion outer membrane</keyword>
<dbReference type="PROSITE" id="PS51718">
    <property type="entry name" value="G_DYNAMIN_2"/>
    <property type="match status" value="1"/>
</dbReference>
<feature type="region of interest" description="Disordered" evidence="14">
    <location>
        <begin position="519"/>
        <end position="552"/>
    </location>
</feature>
<dbReference type="Gene3D" id="1.20.120.1240">
    <property type="entry name" value="Dynamin, middle domain"/>
    <property type="match status" value="1"/>
</dbReference>
<dbReference type="SUPFAM" id="SSF52540">
    <property type="entry name" value="P-loop containing nucleoside triphosphate hydrolases"/>
    <property type="match status" value="1"/>
</dbReference>
<dbReference type="InterPro" id="IPR019762">
    <property type="entry name" value="Dynamin_GTPase_CS"/>
</dbReference>
<dbReference type="InterPro" id="IPR045063">
    <property type="entry name" value="Dynamin_N"/>
</dbReference>
<dbReference type="GO" id="GO:0016559">
    <property type="term" value="P:peroxisome fission"/>
    <property type="evidence" value="ECO:0007669"/>
    <property type="project" value="TreeGrafter"/>
</dbReference>
<evidence type="ECO:0000256" key="12">
    <source>
        <dbReference type="ARBA" id="ARBA00048040"/>
    </source>
</evidence>
<keyword evidence="11" id="KW-0472">Membrane</keyword>
<dbReference type="GO" id="GO:0005525">
    <property type="term" value="F:GTP binding"/>
    <property type="evidence" value="ECO:0007669"/>
    <property type="project" value="UniProtKB-KW"/>
</dbReference>
<dbReference type="GO" id="GO:0048312">
    <property type="term" value="P:intracellular distribution of mitochondria"/>
    <property type="evidence" value="ECO:0007669"/>
    <property type="project" value="TreeGrafter"/>
</dbReference>
<proteinExistence type="inferred from homology"/>
<dbReference type="PROSITE" id="PS00410">
    <property type="entry name" value="G_DYNAMIN_1"/>
    <property type="match status" value="1"/>
</dbReference>
<dbReference type="GO" id="GO:0008017">
    <property type="term" value="F:microtubule binding"/>
    <property type="evidence" value="ECO:0007669"/>
    <property type="project" value="TreeGrafter"/>
</dbReference>
<feature type="domain" description="Dynamin-type G" evidence="16">
    <location>
        <begin position="22"/>
        <end position="302"/>
    </location>
</feature>
<evidence type="ECO:0000256" key="5">
    <source>
        <dbReference type="ARBA" id="ARBA00022741"/>
    </source>
</evidence>
<evidence type="ECO:0000256" key="3">
    <source>
        <dbReference type="ARBA" id="ARBA00011980"/>
    </source>
</evidence>
<dbReference type="FunFam" id="1.20.120.1240:FF:000001">
    <property type="entry name" value="Dynamin 1 like"/>
    <property type="match status" value="1"/>
</dbReference>
<keyword evidence="10 13" id="KW-0342">GTP-binding</keyword>
<evidence type="ECO:0000256" key="14">
    <source>
        <dbReference type="SAM" id="MobiDB-lite"/>
    </source>
</evidence>
<reference evidence="17" key="1">
    <citation type="submission" date="2021-11" db="EMBL/GenBank/DDBJ databases">
        <authorList>
            <person name="Schell T."/>
        </authorList>
    </citation>
    <scope>NUCLEOTIDE SEQUENCE</scope>
    <source>
        <strain evidence="17">M5</strain>
    </source>
</reference>
<evidence type="ECO:0000256" key="13">
    <source>
        <dbReference type="RuleBase" id="RU003932"/>
    </source>
</evidence>
<dbReference type="PRINTS" id="PR00195">
    <property type="entry name" value="DYNAMIN"/>
</dbReference>
<comment type="similarity">
    <text evidence="13">Belongs to the TRAFAC class dynamin-like GTPase superfamily. Dynamin/Fzo/YdjA family.</text>
</comment>
<dbReference type="InterPro" id="IPR001401">
    <property type="entry name" value="Dynamin_GTPase"/>
</dbReference>
<dbReference type="Pfam" id="PF01031">
    <property type="entry name" value="Dynamin_M"/>
    <property type="match status" value="1"/>
</dbReference>
<dbReference type="InterPro" id="IPR000375">
    <property type="entry name" value="Dynamin_stalk"/>
</dbReference>
<evidence type="ECO:0000313" key="17">
    <source>
        <dbReference type="EMBL" id="CAH0111700.1"/>
    </source>
</evidence>
<comment type="caution">
    <text evidence="17">The sequence shown here is derived from an EMBL/GenBank/DDBJ whole genome shotgun (WGS) entry which is preliminary data.</text>
</comment>
<organism evidence="17 18">
    <name type="scientific">Daphnia galeata</name>
    <dbReference type="NCBI Taxonomy" id="27404"/>
    <lineage>
        <taxon>Eukaryota</taxon>
        <taxon>Metazoa</taxon>
        <taxon>Ecdysozoa</taxon>
        <taxon>Arthropoda</taxon>
        <taxon>Crustacea</taxon>
        <taxon>Branchiopoda</taxon>
        <taxon>Diplostraca</taxon>
        <taxon>Cladocera</taxon>
        <taxon>Anomopoda</taxon>
        <taxon>Daphniidae</taxon>
        <taxon>Daphnia</taxon>
    </lineage>
</organism>
<comment type="subcellular location">
    <subcellularLocation>
        <location evidence="2">Cytoplasm</location>
        <location evidence="2">Cytosol</location>
    </subcellularLocation>
    <subcellularLocation>
        <location evidence="1">Mitochondrion outer membrane</location>
    </subcellularLocation>
</comment>
<keyword evidence="18" id="KW-1185">Reference proteome</keyword>
<sequence length="737" mass="82965">MEQLIPVINKLQDVFHTVGADAIQLPQIVVVGTQSSGKSSVIEGLVGRTFLPRGTGIVTRRPLVLQLIYTPLEDKEHRSADEGTLHLEEWAKFLHLKNKIFTDFSDVLKEIENETDRVAGHNKGIAHEPMNLKVYSTKVVNLTLVDLPGITKVPVGDQPEDIEAKIYELIFSFVSNPNSLILAVTPATTDLATSEALKLAREVDPEGRRTLAVMTKLDLMDAGTDAIDVLCGRVIPVKLGIIGLVNRSQKDIQNNKSIEDALKDEMSFLQRRYPTLATRNGTAYLGKTLQRLLMHHIRDCLPELKTRVNLMMSQFQALLHSYGDQVKDKSQTLLQIITKFASSYCATIEGTARNIETTELCGGARICYIFHETFGRTLDSIHPLSGLTTLDILTAIRNATGPRPALFVPEVSFELLVKRQIRRLEDPSLRCIELVHEEMQRIIQHCGTEVQQEMLRFPKLHEKIVDVVTSLLRQRLPPTNIMVENLVQIELAYINTKHPDFHREASLVSTLMHTHIEEAATQKPKPSVQGSTKKLPLPYPPAIPNGESPSREIRVQKTSVSLIDSNGGAPVVQTNWLSNLLPAGREDTMMNDNSVENTPVATPIHHHPSPTPLQHPFGHQKPVNLLSEAVHQPERKLSEREKRDCEVIERLIKTYFYIVRKSIQDSVPKAVMHFLVNHVKDNLQSELVTHLYRPDQIDLLLSESEHIAQRRKEAADMLEALQRASLIIGEIRETHFW</sequence>
<dbReference type="EC" id="3.6.5.5" evidence="3"/>
<dbReference type="AlphaFoldDB" id="A0A8J2S074"/>
<dbReference type="GO" id="GO:0005741">
    <property type="term" value="C:mitochondrial outer membrane"/>
    <property type="evidence" value="ECO:0007669"/>
    <property type="project" value="UniProtKB-SubCell"/>
</dbReference>
<dbReference type="Pfam" id="PF02212">
    <property type="entry name" value="GED"/>
    <property type="match status" value="1"/>
</dbReference>
<dbReference type="InterPro" id="IPR027417">
    <property type="entry name" value="P-loop_NTPase"/>
</dbReference>
<dbReference type="Proteomes" id="UP000789390">
    <property type="component" value="Unassembled WGS sequence"/>
</dbReference>
<feature type="domain" description="GED" evidence="15">
    <location>
        <begin position="645"/>
        <end position="736"/>
    </location>
</feature>
<evidence type="ECO:0000256" key="10">
    <source>
        <dbReference type="ARBA" id="ARBA00023134"/>
    </source>
</evidence>